<reference evidence="2" key="1">
    <citation type="submission" date="2020-05" db="EMBL/GenBank/DDBJ databases">
        <authorList>
            <person name="Chiriac C."/>
            <person name="Salcher M."/>
            <person name="Ghai R."/>
            <person name="Kavagutti S V."/>
        </authorList>
    </citation>
    <scope>NUCLEOTIDE SEQUENCE</scope>
</reference>
<dbReference type="EMBL" id="CAEZSF010000042">
    <property type="protein sequence ID" value="CAB4534193.1"/>
    <property type="molecule type" value="Genomic_DNA"/>
</dbReference>
<name>A0A6J6B7A4_9ZZZZ</name>
<organism evidence="2">
    <name type="scientific">freshwater metagenome</name>
    <dbReference type="NCBI Taxonomy" id="449393"/>
    <lineage>
        <taxon>unclassified sequences</taxon>
        <taxon>metagenomes</taxon>
        <taxon>ecological metagenomes</taxon>
    </lineage>
</organism>
<evidence type="ECO:0000256" key="1">
    <source>
        <dbReference type="SAM" id="MobiDB-lite"/>
    </source>
</evidence>
<sequence>MGIRYIVVINRPAPEPFASAEVPMPAPALAALREQLDLREVEINPGVVLFQTGSVWPLRSNVTDLDLPADGAPSLEDQLSNGWAAPPAVLGVDPGTTFSGTLQPDQKIAQSVTADPGWQMKLDSGEAPRTDLFGWSQQFNTAAGGSVTLEWVTPLSLRVLQLVQVLGLLGLLVLAIRNPRMFPRSSRRSAQASAGGRVVVGPDGLRSEATTATVAGSAIQGVDASSGPHGESS</sequence>
<proteinExistence type="predicted"/>
<gene>
    <name evidence="2" type="ORF">UFOPK1358_00620</name>
</gene>
<protein>
    <submittedName>
        <fullName evidence="2">Unannotated protein</fullName>
    </submittedName>
</protein>
<feature type="compositionally biased region" description="Low complexity" evidence="1">
    <location>
        <begin position="188"/>
        <end position="197"/>
    </location>
</feature>
<feature type="region of interest" description="Disordered" evidence="1">
    <location>
        <begin position="184"/>
        <end position="205"/>
    </location>
</feature>
<evidence type="ECO:0000313" key="2">
    <source>
        <dbReference type="EMBL" id="CAB4534193.1"/>
    </source>
</evidence>
<accession>A0A6J6B7A4</accession>
<dbReference type="AlphaFoldDB" id="A0A6J6B7A4"/>